<sequence length="284" mass="32726">MRILTTTLLLSSFCSFAGTWFEESSPLNQAHEKLLDNDLKGSFDSIIQVWQSEPTQYVETHLNELLRKTLENDCGKSIATEPVAPWIHSIIVKRQSVQSPGRTVSRAIVEVSSKSEIKNIRLTRWPDSVISKESSFEIVESDARNTYRISYELNQRLPSGLYRLEVNNANNQPWQQWVVMGESPNKEVVRWEATDSWAVDRVAALNPYCTLPMLTVSVYDYVKDEYVRVWNQDYEGNYPTQLPINELKPDRYVIAVGLTHHRWQGPVIIEDQQVISKTYDISSE</sequence>
<reference evidence="2 3" key="1">
    <citation type="submission" date="2023-01" db="EMBL/GenBank/DDBJ databases">
        <title>Vibrio sp. KJ40-1 sp.nov, isolated from marine algae.</title>
        <authorList>
            <person name="Butt M."/>
            <person name="Kim J.M.J."/>
            <person name="Jeon C.O.C."/>
        </authorList>
    </citation>
    <scope>NUCLEOTIDE SEQUENCE [LARGE SCALE GENOMIC DNA]</scope>
    <source>
        <strain evidence="2 3">KJ40-1</strain>
    </source>
</reference>
<evidence type="ECO:0000313" key="2">
    <source>
        <dbReference type="EMBL" id="MDB1126277.1"/>
    </source>
</evidence>
<evidence type="ECO:0000256" key="1">
    <source>
        <dbReference type="SAM" id="SignalP"/>
    </source>
</evidence>
<dbReference type="InterPro" id="IPR021290">
    <property type="entry name" value="DUF2861"/>
</dbReference>
<evidence type="ECO:0000313" key="3">
    <source>
        <dbReference type="Proteomes" id="UP001210678"/>
    </source>
</evidence>
<protein>
    <submittedName>
        <fullName evidence="2">DUF2861 family protein</fullName>
    </submittedName>
</protein>
<dbReference type="EMBL" id="JAQLOI010000003">
    <property type="protein sequence ID" value="MDB1126277.1"/>
    <property type="molecule type" value="Genomic_DNA"/>
</dbReference>
<keyword evidence="3" id="KW-1185">Reference proteome</keyword>
<accession>A0ABT4YXE6</accession>
<dbReference type="Pfam" id="PF11060">
    <property type="entry name" value="DUF2861"/>
    <property type="match status" value="1"/>
</dbReference>
<dbReference type="RefSeq" id="WP_272140761.1">
    <property type="nucleotide sequence ID" value="NZ_JAQLOI010000003.1"/>
</dbReference>
<proteinExistence type="predicted"/>
<keyword evidence="1" id="KW-0732">Signal</keyword>
<gene>
    <name evidence="2" type="ORF">PGX00_22435</name>
</gene>
<feature type="signal peptide" evidence="1">
    <location>
        <begin position="1"/>
        <end position="17"/>
    </location>
</feature>
<feature type="chain" id="PRO_5047333925" evidence="1">
    <location>
        <begin position="18"/>
        <end position="284"/>
    </location>
</feature>
<name>A0ABT4YXE6_9VIBR</name>
<comment type="caution">
    <text evidence="2">The sequence shown here is derived from an EMBL/GenBank/DDBJ whole genome shotgun (WGS) entry which is preliminary data.</text>
</comment>
<dbReference type="Proteomes" id="UP001210678">
    <property type="component" value="Unassembled WGS sequence"/>
</dbReference>
<organism evidence="2 3">
    <name type="scientific">Vibrio algarum</name>
    <dbReference type="NCBI Taxonomy" id="3020714"/>
    <lineage>
        <taxon>Bacteria</taxon>
        <taxon>Pseudomonadati</taxon>
        <taxon>Pseudomonadota</taxon>
        <taxon>Gammaproteobacteria</taxon>
        <taxon>Vibrionales</taxon>
        <taxon>Vibrionaceae</taxon>
        <taxon>Vibrio</taxon>
    </lineage>
</organism>